<protein>
    <recommendedName>
        <fullName evidence="3">RxLR effector candidate protein</fullName>
    </recommendedName>
</protein>
<dbReference type="EMBL" id="JH598517">
    <property type="status" value="NOT_ANNOTATED_CDS"/>
    <property type="molecule type" value="Genomic_DNA"/>
</dbReference>
<evidence type="ECO:0008006" key="3">
    <source>
        <dbReference type="Google" id="ProtNLM"/>
    </source>
</evidence>
<proteinExistence type="predicted"/>
<reference evidence="1" key="2">
    <citation type="submission" date="2015-06" db="UniProtKB">
        <authorList>
            <consortium name="EnsemblProtists"/>
        </authorList>
    </citation>
    <scope>IDENTIFICATION</scope>
    <source>
        <strain evidence="1">Emoy2</strain>
    </source>
</reference>
<name>M4BPJ8_HYAAE</name>
<evidence type="ECO:0000313" key="1">
    <source>
        <dbReference type="EnsemblProtists" id="HpaP808337"/>
    </source>
</evidence>
<dbReference type="AlphaFoldDB" id="M4BPJ8"/>
<evidence type="ECO:0000313" key="2">
    <source>
        <dbReference type="Proteomes" id="UP000011713"/>
    </source>
</evidence>
<dbReference type="InParanoid" id="M4BPJ8"/>
<dbReference type="VEuPathDB" id="FungiDB:HpaG808337"/>
<reference evidence="2" key="1">
    <citation type="journal article" date="2010" name="Science">
        <title>Signatures of adaptation to obligate biotrophy in the Hyaloperonospora arabidopsidis genome.</title>
        <authorList>
            <person name="Baxter L."/>
            <person name="Tripathy S."/>
            <person name="Ishaque N."/>
            <person name="Boot N."/>
            <person name="Cabral A."/>
            <person name="Kemen E."/>
            <person name="Thines M."/>
            <person name="Ah-Fong A."/>
            <person name="Anderson R."/>
            <person name="Badejoko W."/>
            <person name="Bittner-Eddy P."/>
            <person name="Boore J.L."/>
            <person name="Chibucos M.C."/>
            <person name="Coates M."/>
            <person name="Dehal P."/>
            <person name="Delehaunty K."/>
            <person name="Dong S."/>
            <person name="Downton P."/>
            <person name="Dumas B."/>
            <person name="Fabro G."/>
            <person name="Fronick C."/>
            <person name="Fuerstenberg S.I."/>
            <person name="Fulton L."/>
            <person name="Gaulin E."/>
            <person name="Govers F."/>
            <person name="Hughes L."/>
            <person name="Humphray S."/>
            <person name="Jiang R.H."/>
            <person name="Judelson H."/>
            <person name="Kamoun S."/>
            <person name="Kyung K."/>
            <person name="Meijer H."/>
            <person name="Minx P."/>
            <person name="Morris P."/>
            <person name="Nelson J."/>
            <person name="Phuntumart V."/>
            <person name="Qutob D."/>
            <person name="Rehmany A."/>
            <person name="Rougon-Cardoso A."/>
            <person name="Ryden P."/>
            <person name="Torto-Alalibo T."/>
            <person name="Studholme D."/>
            <person name="Wang Y."/>
            <person name="Win J."/>
            <person name="Wood J."/>
            <person name="Clifton S.W."/>
            <person name="Rogers J."/>
            <person name="Van den Ackerveken G."/>
            <person name="Jones J.D."/>
            <person name="McDowell J.M."/>
            <person name="Beynon J."/>
            <person name="Tyler B.M."/>
        </authorList>
    </citation>
    <scope>NUCLEOTIDE SEQUENCE [LARGE SCALE GENOMIC DNA]</scope>
    <source>
        <strain evidence="2">Emoy2</strain>
    </source>
</reference>
<dbReference type="HOGENOM" id="CLU_1334117_0_0_1"/>
<dbReference type="EnsemblProtists" id="HpaT808337">
    <property type="protein sequence ID" value="HpaP808337"/>
    <property type="gene ID" value="HpaG808337"/>
</dbReference>
<keyword evidence="2" id="KW-1185">Reference proteome</keyword>
<dbReference type="Proteomes" id="UP000011713">
    <property type="component" value="Unassembled WGS sequence"/>
</dbReference>
<sequence>MPNVGCDQPSVILLEQASNGINWLVATDNVADRQTAEDCRTLEAGQHNCAIVFQAHSRLHGIPWSVSNSVANPHVHLALNKQPFKRFKGSRAALSPLLMKLRVAARRSAWQTAVLQQTPATLWAHGSMLTAFQVWVNYRMAAMQLNLYHPGRAGDPVARSYYVPGGKRNGGTYVLVLPMRAGVLAEAYLSSDRRTLGDASPAQFPS</sequence>
<organism evidence="1 2">
    <name type="scientific">Hyaloperonospora arabidopsidis (strain Emoy2)</name>
    <name type="common">Downy mildew agent</name>
    <name type="synonym">Peronospora arabidopsidis</name>
    <dbReference type="NCBI Taxonomy" id="559515"/>
    <lineage>
        <taxon>Eukaryota</taxon>
        <taxon>Sar</taxon>
        <taxon>Stramenopiles</taxon>
        <taxon>Oomycota</taxon>
        <taxon>Peronosporomycetes</taxon>
        <taxon>Peronosporales</taxon>
        <taxon>Peronosporaceae</taxon>
        <taxon>Hyaloperonospora</taxon>
    </lineage>
</organism>
<accession>M4BPJ8</accession>